<gene>
    <name evidence="2" type="ORF">RDB_LOCUS3931</name>
</gene>
<evidence type="ECO:0000256" key="1">
    <source>
        <dbReference type="SAM" id="MobiDB-lite"/>
    </source>
</evidence>
<dbReference type="OrthoDB" id="511529at2759"/>
<dbReference type="Gene3D" id="1.10.10.60">
    <property type="entry name" value="Homeodomain-like"/>
    <property type="match status" value="1"/>
</dbReference>
<proteinExistence type="predicted"/>
<dbReference type="SUPFAM" id="SSF46689">
    <property type="entry name" value="Homeodomain-like"/>
    <property type="match status" value="1"/>
</dbReference>
<evidence type="ECO:0000313" key="3">
    <source>
        <dbReference type="Proteomes" id="UP000663888"/>
    </source>
</evidence>
<name>A0A8H2WU84_9AGAM</name>
<reference evidence="2" key="1">
    <citation type="submission" date="2021-01" db="EMBL/GenBank/DDBJ databases">
        <authorList>
            <person name="Kaushik A."/>
        </authorList>
    </citation>
    <scope>NUCLEOTIDE SEQUENCE</scope>
    <source>
        <strain evidence="2">AG4-R118</strain>
    </source>
</reference>
<comment type="caution">
    <text evidence="2">The sequence shown here is derived from an EMBL/GenBank/DDBJ whole genome shotgun (WGS) entry which is preliminary data.</text>
</comment>
<sequence>MPPKAASSPKYTEKALQLAIADVESGEYTYKDAAERRQVPKTTIWNRMHGRQDRHTAHEHEQALSPAEEFEIVLWCHQIEQQYLPLRLVHLIACAEMIWNNKNGTTGKPLGVHWYEGFMEHHPDLTFTTNKQISERRVMAKNPAYIMEFYVLLSNILKKYKIPPSRIFNMDEKGFRVGEMGSEKPLDRVIFRVLQQFYGQAVEKKAKDFLTVNKRNFAEVLNEARERTYTHNRILSAFQATGIVPLDPYRSTVMQEFRARIIEEHRGLQFPLGSEISTLLNPQHIRQILLEDCQKVLDNVNASASELRGALTKALAIVEGAEAQALLSEAEVQKLRNAARERAGSRARRGRVGRARVYTQDKIEELRKQEVSRGQRASIKGRTRGHGRGRGRGLKATSSRGRPETPTSVSDESEEESKGEEKSSGVK</sequence>
<protein>
    <recommendedName>
        <fullName evidence="4">HTH CENPB-type domain-containing protein</fullName>
    </recommendedName>
</protein>
<organism evidence="2 3">
    <name type="scientific">Rhizoctonia solani</name>
    <dbReference type="NCBI Taxonomy" id="456999"/>
    <lineage>
        <taxon>Eukaryota</taxon>
        <taxon>Fungi</taxon>
        <taxon>Dikarya</taxon>
        <taxon>Basidiomycota</taxon>
        <taxon>Agaricomycotina</taxon>
        <taxon>Agaricomycetes</taxon>
        <taxon>Cantharellales</taxon>
        <taxon>Ceratobasidiaceae</taxon>
        <taxon>Rhizoctonia</taxon>
    </lineage>
</organism>
<dbReference type="EMBL" id="CAJMWX010000096">
    <property type="protein sequence ID" value="CAE6401416.1"/>
    <property type="molecule type" value="Genomic_DNA"/>
</dbReference>
<evidence type="ECO:0008006" key="4">
    <source>
        <dbReference type="Google" id="ProtNLM"/>
    </source>
</evidence>
<feature type="region of interest" description="Disordered" evidence="1">
    <location>
        <begin position="366"/>
        <end position="427"/>
    </location>
</feature>
<dbReference type="InterPro" id="IPR009057">
    <property type="entry name" value="Homeodomain-like_sf"/>
</dbReference>
<evidence type="ECO:0000313" key="2">
    <source>
        <dbReference type="EMBL" id="CAE6401416.1"/>
    </source>
</evidence>
<dbReference type="Proteomes" id="UP000663888">
    <property type="component" value="Unassembled WGS sequence"/>
</dbReference>
<dbReference type="AlphaFoldDB" id="A0A8H2WU84"/>
<accession>A0A8H2WU84</accession>
<feature type="compositionally biased region" description="Basic residues" evidence="1">
    <location>
        <begin position="379"/>
        <end position="393"/>
    </location>
</feature>